<evidence type="ECO:0000313" key="3">
    <source>
        <dbReference type="Proteomes" id="UP000828390"/>
    </source>
</evidence>
<proteinExistence type="predicted"/>
<organism evidence="2 3">
    <name type="scientific">Dreissena polymorpha</name>
    <name type="common">Zebra mussel</name>
    <name type="synonym">Mytilus polymorpha</name>
    <dbReference type="NCBI Taxonomy" id="45954"/>
    <lineage>
        <taxon>Eukaryota</taxon>
        <taxon>Metazoa</taxon>
        <taxon>Spiralia</taxon>
        <taxon>Lophotrochozoa</taxon>
        <taxon>Mollusca</taxon>
        <taxon>Bivalvia</taxon>
        <taxon>Autobranchia</taxon>
        <taxon>Heteroconchia</taxon>
        <taxon>Euheterodonta</taxon>
        <taxon>Imparidentia</taxon>
        <taxon>Neoheterodontei</taxon>
        <taxon>Myida</taxon>
        <taxon>Dreissenoidea</taxon>
        <taxon>Dreissenidae</taxon>
        <taxon>Dreissena</taxon>
    </lineage>
</organism>
<gene>
    <name evidence="2" type="ORF">DPMN_034073</name>
</gene>
<dbReference type="Proteomes" id="UP000828390">
    <property type="component" value="Unassembled WGS sequence"/>
</dbReference>
<dbReference type="AlphaFoldDB" id="A0A9D4M899"/>
<comment type="caution">
    <text evidence="2">The sequence shown here is derived from an EMBL/GenBank/DDBJ whole genome shotgun (WGS) entry which is preliminary data.</text>
</comment>
<accession>A0A9D4M899</accession>
<protein>
    <submittedName>
        <fullName evidence="2">Uncharacterized protein</fullName>
    </submittedName>
</protein>
<reference evidence="2" key="1">
    <citation type="journal article" date="2019" name="bioRxiv">
        <title>The Genome of the Zebra Mussel, Dreissena polymorpha: A Resource for Invasive Species Research.</title>
        <authorList>
            <person name="McCartney M.A."/>
            <person name="Auch B."/>
            <person name="Kono T."/>
            <person name="Mallez S."/>
            <person name="Zhang Y."/>
            <person name="Obille A."/>
            <person name="Becker A."/>
            <person name="Abrahante J.E."/>
            <person name="Garbe J."/>
            <person name="Badalamenti J.P."/>
            <person name="Herman A."/>
            <person name="Mangelson H."/>
            <person name="Liachko I."/>
            <person name="Sullivan S."/>
            <person name="Sone E.D."/>
            <person name="Koren S."/>
            <person name="Silverstein K.A.T."/>
            <person name="Beckman K.B."/>
            <person name="Gohl D.M."/>
        </authorList>
    </citation>
    <scope>NUCLEOTIDE SEQUENCE</scope>
    <source>
        <strain evidence="2">Duluth1</strain>
        <tissue evidence="2">Whole animal</tissue>
    </source>
</reference>
<reference evidence="2" key="2">
    <citation type="submission" date="2020-11" db="EMBL/GenBank/DDBJ databases">
        <authorList>
            <person name="McCartney M.A."/>
            <person name="Auch B."/>
            <person name="Kono T."/>
            <person name="Mallez S."/>
            <person name="Becker A."/>
            <person name="Gohl D.M."/>
            <person name="Silverstein K.A.T."/>
            <person name="Koren S."/>
            <person name="Bechman K.B."/>
            <person name="Herman A."/>
            <person name="Abrahante J.E."/>
            <person name="Garbe J."/>
        </authorList>
    </citation>
    <scope>NUCLEOTIDE SEQUENCE</scope>
    <source>
        <strain evidence="2">Duluth1</strain>
        <tissue evidence="2">Whole animal</tissue>
    </source>
</reference>
<sequence length="82" mass="9657">MEQKRQQLSDEVAYLKSQSMRNNLFFTGIVEDNSQGNESQVVTERKLREHLSEKLKIPKETVEGLRFEREHRTPSQPERGKV</sequence>
<keyword evidence="3" id="KW-1185">Reference proteome</keyword>
<evidence type="ECO:0000313" key="2">
    <source>
        <dbReference type="EMBL" id="KAH3870882.1"/>
    </source>
</evidence>
<name>A0A9D4M899_DREPO</name>
<evidence type="ECO:0000256" key="1">
    <source>
        <dbReference type="SAM" id="MobiDB-lite"/>
    </source>
</evidence>
<feature type="region of interest" description="Disordered" evidence="1">
    <location>
        <begin position="61"/>
        <end position="82"/>
    </location>
</feature>
<dbReference type="EMBL" id="JAIWYP010000002">
    <property type="protein sequence ID" value="KAH3870882.1"/>
    <property type="molecule type" value="Genomic_DNA"/>
</dbReference>